<comment type="caution">
    <text evidence="1">The sequence shown here is derived from an EMBL/GenBank/DDBJ whole genome shotgun (WGS) entry which is preliminary data.</text>
</comment>
<organism evidence="1 2">
    <name type="scientific">Schaedlerella arabinosiphila</name>
    <dbReference type="NCBI Taxonomy" id="2044587"/>
    <lineage>
        <taxon>Bacteria</taxon>
        <taxon>Bacillati</taxon>
        <taxon>Bacillota</taxon>
        <taxon>Clostridia</taxon>
        <taxon>Lachnospirales</taxon>
        <taxon>Lachnospiraceae</taxon>
        <taxon>Schaedlerella</taxon>
    </lineage>
</organism>
<dbReference type="Proteomes" id="UP000274920">
    <property type="component" value="Unassembled WGS sequence"/>
</dbReference>
<dbReference type="EMBL" id="RHJS01000002">
    <property type="protein sequence ID" value="RRK34934.1"/>
    <property type="molecule type" value="Genomic_DNA"/>
</dbReference>
<sequence length="67" mass="8113">MFVEEYTYLAPMMYMDFFSLYYYTDYILYGTVYNSRTHPVPQERKDALFSIVDGDIYQLDTDEGNYE</sequence>
<name>A0A426DQC5_9FIRM</name>
<reference evidence="1" key="1">
    <citation type="submission" date="2018-10" db="EMBL/GenBank/DDBJ databases">
        <title>Schaedlerella arabinophila gen. nov. sp. nov., isolated from the mouse intestinal tract and comparative analysis with the genome of the closely related altered Schaedler flora strain ASF502.</title>
        <authorList>
            <person name="Miyake S."/>
            <person name="Soh M."/>
            <person name="Seedorf H."/>
        </authorList>
    </citation>
    <scope>NUCLEOTIDE SEQUENCE [LARGE SCALE GENOMIC DNA]</scope>
    <source>
        <strain evidence="1">DSM 106076</strain>
    </source>
</reference>
<proteinExistence type="predicted"/>
<gene>
    <name evidence="1" type="ORF">EBB54_29060</name>
</gene>
<protein>
    <submittedName>
        <fullName evidence="1">Uncharacterized protein</fullName>
    </submittedName>
</protein>
<accession>A0A426DQC5</accession>
<evidence type="ECO:0000313" key="1">
    <source>
        <dbReference type="EMBL" id="RRK34934.1"/>
    </source>
</evidence>
<keyword evidence="2" id="KW-1185">Reference proteome</keyword>
<evidence type="ECO:0000313" key="2">
    <source>
        <dbReference type="Proteomes" id="UP000274920"/>
    </source>
</evidence>
<dbReference type="AlphaFoldDB" id="A0A426DQC5"/>